<feature type="transmembrane region" description="Helical" evidence="9">
    <location>
        <begin position="168"/>
        <end position="188"/>
    </location>
</feature>
<dbReference type="Pfam" id="PF02355">
    <property type="entry name" value="SecD_SecF_C"/>
    <property type="match status" value="1"/>
</dbReference>
<dbReference type="AlphaFoldDB" id="A0A7J5UJ24"/>
<comment type="similarity">
    <text evidence="9">Belongs to the SecD/SecF family. SecF subfamily.</text>
</comment>
<protein>
    <recommendedName>
        <fullName evidence="9">Protein-export membrane protein SecF</fullName>
    </recommendedName>
</protein>
<dbReference type="GO" id="GO:0005886">
    <property type="term" value="C:plasma membrane"/>
    <property type="evidence" value="ECO:0007669"/>
    <property type="project" value="UniProtKB-SubCell"/>
</dbReference>
<keyword evidence="5 9" id="KW-0653">Protein transport</keyword>
<keyword evidence="3 9" id="KW-1003">Cell membrane</keyword>
<keyword evidence="7 9" id="KW-0811">Translocation</keyword>
<keyword evidence="6 9" id="KW-1133">Transmembrane helix</keyword>
<evidence type="ECO:0000256" key="4">
    <source>
        <dbReference type="ARBA" id="ARBA00022692"/>
    </source>
</evidence>
<feature type="transmembrane region" description="Helical" evidence="9">
    <location>
        <begin position="194"/>
        <end position="215"/>
    </location>
</feature>
<feature type="transmembrane region" description="Helical" evidence="9">
    <location>
        <begin position="253"/>
        <end position="272"/>
    </location>
</feature>
<dbReference type="NCBIfam" id="TIGR00916">
    <property type="entry name" value="2A0604s01"/>
    <property type="match status" value="1"/>
</dbReference>
<dbReference type="GO" id="GO:0043952">
    <property type="term" value="P:protein transport by the Sec complex"/>
    <property type="evidence" value="ECO:0007669"/>
    <property type="project" value="UniProtKB-UniRule"/>
</dbReference>
<evidence type="ECO:0000256" key="3">
    <source>
        <dbReference type="ARBA" id="ARBA00022475"/>
    </source>
</evidence>
<dbReference type="PANTHER" id="PTHR30081">
    <property type="entry name" value="PROTEIN-EXPORT MEMBRANE PROTEIN SEC"/>
    <property type="match status" value="1"/>
</dbReference>
<evidence type="ECO:0000256" key="5">
    <source>
        <dbReference type="ARBA" id="ARBA00022927"/>
    </source>
</evidence>
<dbReference type="InterPro" id="IPR048634">
    <property type="entry name" value="SecD_SecF_C"/>
</dbReference>
<evidence type="ECO:0000256" key="6">
    <source>
        <dbReference type="ARBA" id="ARBA00022989"/>
    </source>
</evidence>
<gene>
    <name evidence="9 11" type="primary">secF</name>
    <name evidence="11" type="ORF">GB883_19600</name>
</gene>
<dbReference type="PRINTS" id="PR01755">
    <property type="entry name" value="SECFTRNLCASE"/>
</dbReference>
<accession>A0A7J5UJ24</accession>
<evidence type="ECO:0000256" key="2">
    <source>
        <dbReference type="ARBA" id="ARBA00022448"/>
    </source>
</evidence>
<organism evidence="11 12">
    <name type="scientific">Georgenia thermotolerans</name>
    <dbReference type="NCBI Taxonomy" id="527326"/>
    <lineage>
        <taxon>Bacteria</taxon>
        <taxon>Bacillati</taxon>
        <taxon>Actinomycetota</taxon>
        <taxon>Actinomycetes</taxon>
        <taxon>Micrococcales</taxon>
        <taxon>Bogoriellaceae</taxon>
        <taxon>Georgenia</taxon>
    </lineage>
</organism>
<dbReference type="GO" id="GO:0006605">
    <property type="term" value="P:protein targeting"/>
    <property type="evidence" value="ECO:0007669"/>
    <property type="project" value="UniProtKB-UniRule"/>
</dbReference>
<reference evidence="11 12" key="1">
    <citation type="submission" date="2019-10" db="EMBL/GenBank/DDBJ databases">
        <title>Georgenia wutianyii sp. nov. and Georgenia yuyongxinii sp. nov. isolated from plateau pika (Ochotona curzoniae) in the Qinghai-Tibet plateau of China.</title>
        <authorList>
            <person name="Tian Z."/>
        </authorList>
    </citation>
    <scope>NUCLEOTIDE SEQUENCE [LARGE SCALE GENOMIC DNA]</scope>
    <source>
        <strain evidence="11 12">DSM 21501</strain>
    </source>
</reference>
<keyword evidence="12" id="KW-1185">Reference proteome</keyword>
<dbReference type="GO" id="GO:0065002">
    <property type="term" value="P:intracellular protein transmembrane transport"/>
    <property type="evidence" value="ECO:0007669"/>
    <property type="project" value="UniProtKB-UniRule"/>
</dbReference>
<evidence type="ECO:0000256" key="7">
    <source>
        <dbReference type="ARBA" id="ARBA00023010"/>
    </source>
</evidence>
<comment type="function">
    <text evidence="9">Part of the Sec protein translocase complex. Interacts with the SecYEG preprotein conducting channel. SecDF uses the proton motive force (PMF) to complete protein translocation after the ATP-dependent function of SecA.</text>
</comment>
<dbReference type="InterPro" id="IPR005665">
    <property type="entry name" value="SecF_bac"/>
</dbReference>
<evidence type="ECO:0000256" key="1">
    <source>
        <dbReference type="ARBA" id="ARBA00004651"/>
    </source>
</evidence>
<dbReference type="OrthoDB" id="9774769at2"/>
<dbReference type="NCBIfam" id="TIGR00966">
    <property type="entry name" value="transloc_SecF"/>
    <property type="match status" value="1"/>
</dbReference>
<dbReference type="PANTHER" id="PTHR30081:SF8">
    <property type="entry name" value="PROTEIN TRANSLOCASE SUBUNIT SECF"/>
    <property type="match status" value="1"/>
</dbReference>
<dbReference type="GO" id="GO:0015450">
    <property type="term" value="F:protein-transporting ATPase activity"/>
    <property type="evidence" value="ECO:0007669"/>
    <property type="project" value="InterPro"/>
</dbReference>
<comment type="caution">
    <text evidence="11">The sequence shown here is derived from an EMBL/GenBank/DDBJ whole genome shotgun (WGS) entry which is preliminary data.</text>
</comment>
<dbReference type="InterPro" id="IPR022813">
    <property type="entry name" value="SecD/SecF_arch_bac"/>
</dbReference>
<proteinExistence type="inferred from homology"/>
<feature type="domain" description="Protein export membrane protein SecD/SecF C-terminal" evidence="10">
    <location>
        <begin position="117"/>
        <end position="304"/>
    </location>
</feature>
<sequence>MASLATLGNELYTGKRSINFVGRRRTWFAVAGALMVASLLLLGLKGINAGIEFRGGSQFTVSGAANLDQQRAYDVINQVGAGEAPRVSAVGSNSLRVQTSELTDEQTTQVREGLAREYDVPVNEVAATFVGPTWGSSVTAKAVQGLVIFLVLVSIVMAAYFRTWTMSLAAIGALIHDLVVTVGIYALVGFEVTPASVIGFLTILGYSLYDTVVVFDKVRENNAHVLNQKRRTYAEGANLAINQTLVRSINTSVTGLLPVASILFVGAFLLGAGTLRDIGLALFVGMLLSTWSSVFIAAPLEVSLRLRQAPIAKHTRQVLAARAKARAAAGEGEEQDGETDLAPSTEDLGVGVVAGHHLGQNAQPKRKKGRR</sequence>
<dbReference type="InterPro" id="IPR055344">
    <property type="entry name" value="SecD_SecF_C_bact"/>
</dbReference>
<comment type="subcellular location">
    <subcellularLocation>
        <location evidence="1 9">Cell membrane</location>
        <topology evidence="1 9">Multi-pass membrane protein</topology>
    </subcellularLocation>
</comment>
<evidence type="ECO:0000313" key="12">
    <source>
        <dbReference type="Proteomes" id="UP000451860"/>
    </source>
</evidence>
<keyword evidence="4 9" id="KW-0812">Transmembrane</keyword>
<evidence type="ECO:0000256" key="9">
    <source>
        <dbReference type="HAMAP-Rule" id="MF_01464"/>
    </source>
</evidence>
<dbReference type="InterPro" id="IPR022645">
    <property type="entry name" value="SecD/SecF_bac"/>
</dbReference>
<evidence type="ECO:0000256" key="8">
    <source>
        <dbReference type="ARBA" id="ARBA00023136"/>
    </source>
</evidence>
<dbReference type="SUPFAM" id="SSF82866">
    <property type="entry name" value="Multidrug efflux transporter AcrB transmembrane domain"/>
    <property type="match status" value="1"/>
</dbReference>
<evidence type="ECO:0000313" key="11">
    <source>
        <dbReference type="EMBL" id="KAE8762395.1"/>
    </source>
</evidence>
<comment type="subunit">
    <text evidence="9">Forms a complex with SecD. Part of the essential Sec protein translocation apparatus which comprises SecA, SecYEG and auxiliary proteins SecDF. Other proteins may also be involved.</text>
</comment>
<feature type="transmembrane region" description="Helical" evidence="9">
    <location>
        <begin position="142"/>
        <end position="161"/>
    </location>
</feature>
<evidence type="ECO:0000259" key="10">
    <source>
        <dbReference type="Pfam" id="PF02355"/>
    </source>
</evidence>
<keyword evidence="8 9" id="KW-0472">Membrane</keyword>
<feature type="transmembrane region" description="Helical" evidence="9">
    <location>
        <begin position="26"/>
        <end position="44"/>
    </location>
</feature>
<name>A0A7J5UJ24_9MICO</name>
<feature type="transmembrane region" description="Helical" evidence="9">
    <location>
        <begin position="278"/>
        <end position="298"/>
    </location>
</feature>
<dbReference type="EMBL" id="WHJE01000179">
    <property type="protein sequence ID" value="KAE8762395.1"/>
    <property type="molecule type" value="Genomic_DNA"/>
</dbReference>
<dbReference type="Proteomes" id="UP000451860">
    <property type="component" value="Unassembled WGS sequence"/>
</dbReference>
<dbReference type="Gene3D" id="1.20.1640.10">
    <property type="entry name" value="Multidrug efflux transporter AcrB transmembrane domain"/>
    <property type="match status" value="1"/>
</dbReference>
<keyword evidence="2 9" id="KW-0813">Transport</keyword>
<dbReference type="RefSeq" id="WP_152204739.1">
    <property type="nucleotide sequence ID" value="NZ_VUKF01000071.1"/>
</dbReference>
<dbReference type="HAMAP" id="MF_01464_B">
    <property type="entry name" value="SecF_B"/>
    <property type="match status" value="1"/>
</dbReference>